<sequence length="111" mass="11522">MTSATGPMGGVSGNPGFQGGRVAGDLAPGAPVAHRADVETKPSFKTTEFFVFLAAVAAVVITSLMVGGDADTADPFNAEQALRYITFLTIGYMISRGLAKAASRRRDDANR</sequence>
<protein>
    <submittedName>
        <fullName evidence="3">Uncharacterized protein</fullName>
    </submittedName>
</protein>
<dbReference type="Proteomes" id="UP000199352">
    <property type="component" value="Unassembled WGS sequence"/>
</dbReference>
<gene>
    <name evidence="3" type="ORF">SAMN05216188_1238</name>
</gene>
<evidence type="ECO:0000313" key="3">
    <source>
        <dbReference type="EMBL" id="SES14149.1"/>
    </source>
</evidence>
<reference evidence="4" key="1">
    <citation type="submission" date="2016-10" db="EMBL/GenBank/DDBJ databases">
        <authorList>
            <person name="Varghese N."/>
            <person name="Submissions S."/>
        </authorList>
    </citation>
    <scope>NUCLEOTIDE SEQUENCE [LARGE SCALE GENOMIC DNA]</scope>
    <source>
        <strain evidence="4">CGMCC 4.3525</strain>
    </source>
</reference>
<dbReference type="AlphaFoldDB" id="A0A1H9UXS8"/>
<accession>A0A1H9UXS8</accession>
<keyword evidence="2" id="KW-0472">Membrane</keyword>
<feature type="compositionally biased region" description="Gly residues" evidence="1">
    <location>
        <begin position="7"/>
        <end position="22"/>
    </location>
</feature>
<name>A0A1H9UXS8_9PSEU</name>
<keyword evidence="2" id="KW-0812">Transmembrane</keyword>
<feature type="transmembrane region" description="Helical" evidence="2">
    <location>
        <begin position="80"/>
        <end position="99"/>
    </location>
</feature>
<evidence type="ECO:0000256" key="2">
    <source>
        <dbReference type="SAM" id="Phobius"/>
    </source>
</evidence>
<organism evidence="3 4">
    <name type="scientific">Lentzea xinjiangensis</name>
    <dbReference type="NCBI Taxonomy" id="402600"/>
    <lineage>
        <taxon>Bacteria</taxon>
        <taxon>Bacillati</taxon>
        <taxon>Actinomycetota</taxon>
        <taxon>Actinomycetes</taxon>
        <taxon>Pseudonocardiales</taxon>
        <taxon>Pseudonocardiaceae</taxon>
        <taxon>Lentzea</taxon>
    </lineage>
</organism>
<dbReference type="STRING" id="402600.SAMN05216188_1238"/>
<keyword evidence="4" id="KW-1185">Reference proteome</keyword>
<feature type="transmembrane region" description="Helical" evidence="2">
    <location>
        <begin position="49"/>
        <end position="68"/>
    </location>
</feature>
<dbReference type="EMBL" id="FOFR01000023">
    <property type="protein sequence ID" value="SES14149.1"/>
    <property type="molecule type" value="Genomic_DNA"/>
</dbReference>
<evidence type="ECO:0000256" key="1">
    <source>
        <dbReference type="SAM" id="MobiDB-lite"/>
    </source>
</evidence>
<proteinExistence type="predicted"/>
<keyword evidence="2" id="KW-1133">Transmembrane helix</keyword>
<feature type="region of interest" description="Disordered" evidence="1">
    <location>
        <begin position="1"/>
        <end position="25"/>
    </location>
</feature>
<evidence type="ECO:0000313" key="4">
    <source>
        <dbReference type="Proteomes" id="UP000199352"/>
    </source>
</evidence>